<sequence length="211" mass="23366">MCQFAWAQIVLEAYDTRLDLHWIQLRRNDHTYWGIQHAIHLNTWYQWRLRVRDAPAVATEALSYPSDGYIRWHKHVDLGHAVVERGEGSGSGQPFGDPFGSPNLDMPSFSLGLTPASQSLPSGSGTSQMPPALGLGFASFQSPHSAPYGFSEFRVPPPPSTAVSSTPHQPISQASSSDEEEREDDMDGVQHLGFGHRVGKKTVRFTPSDWP</sequence>
<evidence type="ECO:0000313" key="2">
    <source>
        <dbReference type="Proteomes" id="UP001060085"/>
    </source>
</evidence>
<accession>A0ACC0ABQ4</accession>
<proteinExistence type="predicted"/>
<name>A0ACC0ABQ4_CATRO</name>
<keyword evidence="2" id="KW-1185">Reference proteome</keyword>
<reference evidence="2" key="1">
    <citation type="journal article" date="2023" name="Nat. Plants">
        <title>Single-cell RNA sequencing provides a high-resolution roadmap for understanding the multicellular compartmentation of specialized metabolism.</title>
        <authorList>
            <person name="Sun S."/>
            <person name="Shen X."/>
            <person name="Li Y."/>
            <person name="Li Y."/>
            <person name="Wang S."/>
            <person name="Li R."/>
            <person name="Zhang H."/>
            <person name="Shen G."/>
            <person name="Guo B."/>
            <person name="Wei J."/>
            <person name="Xu J."/>
            <person name="St-Pierre B."/>
            <person name="Chen S."/>
            <person name="Sun C."/>
        </authorList>
    </citation>
    <scope>NUCLEOTIDE SEQUENCE [LARGE SCALE GENOMIC DNA]</scope>
</reference>
<dbReference type="Proteomes" id="UP001060085">
    <property type="component" value="Linkage Group LG06"/>
</dbReference>
<gene>
    <name evidence="1" type="ORF">M9H77_27017</name>
</gene>
<comment type="caution">
    <text evidence="1">The sequence shown here is derived from an EMBL/GenBank/DDBJ whole genome shotgun (WGS) entry which is preliminary data.</text>
</comment>
<protein>
    <submittedName>
        <fullName evidence="1">Uncharacterized protein</fullName>
    </submittedName>
</protein>
<dbReference type="EMBL" id="CM044706">
    <property type="protein sequence ID" value="KAI5658224.1"/>
    <property type="molecule type" value="Genomic_DNA"/>
</dbReference>
<evidence type="ECO:0000313" key="1">
    <source>
        <dbReference type="EMBL" id="KAI5658224.1"/>
    </source>
</evidence>
<organism evidence="1 2">
    <name type="scientific">Catharanthus roseus</name>
    <name type="common">Madagascar periwinkle</name>
    <name type="synonym">Vinca rosea</name>
    <dbReference type="NCBI Taxonomy" id="4058"/>
    <lineage>
        <taxon>Eukaryota</taxon>
        <taxon>Viridiplantae</taxon>
        <taxon>Streptophyta</taxon>
        <taxon>Embryophyta</taxon>
        <taxon>Tracheophyta</taxon>
        <taxon>Spermatophyta</taxon>
        <taxon>Magnoliopsida</taxon>
        <taxon>eudicotyledons</taxon>
        <taxon>Gunneridae</taxon>
        <taxon>Pentapetalae</taxon>
        <taxon>asterids</taxon>
        <taxon>lamiids</taxon>
        <taxon>Gentianales</taxon>
        <taxon>Apocynaceae</taxon>
        <taxon>Rauvolfioideae</taxon>
        <taxon>Vinceae</taxon>
        <taxon>Catharanthinae</taxon>
        <taxon>Catharanthus</taxon>
    </lineage>
</organism>